<dbReference type="InterPro" id="IPR025665">
    <property type="entry name" value="Beta-barrel_OMP_2"/>
</dbReference>
<organism evidence="3 4">
    <name type="scientific">Hymenobacter telluris</name>
    <dbReference type="NCBI Taxonomy" id="2816474"/>
    <lineage>
        <taxon>Bacteria</taxon>
        <taxon>Pseudomonadati</taxon>
        <taxon>Bacteroidota</taxon>
        <taxon>Cytophagia</taxon>
        <taxon>Cytophagales</taxon>
        <taxon>Hymenobacteraceae</taxon>
        <taxon>Hymenobacter</taxon>
    </lineage>
</organism>
<name>A0A939JB09_9BACT</name>
<feature type="domain" description="Outer membrane protein beta-barrel" evidence="2">
    <location>
        <begin position="244"/>
        <end position="364"/>
    </location>
</feature>
<evidence type="ECO:0000313" key="3">
    <source>
        <dbReference type="EMBL" id="MBO0358661.1"/>
    </source>
</evidence>
<accession>A0A939JB09</accession>
<reference evidence="3" key="1">
    <citation type="submission" date="2021-03" db="EMBL/GenBank/DDBJ databases">
        <authorList>
            <person name="Kim M.K."/>
        </authorList>
    </citation>
    <scope>NUCLEOTIDE SEQUENCE</scope>
    <source>
        <strain evidence="3">BT186</strain>
    </source>
</reference>
<dbReference type="Pfam" id="PF13568">
    <property type="entry name" value="OMP_b-brl_2"/>
    <property type="match status" value="1"/>
</dbReference>
<dbReference type="AlphaFoldDB" id="A0A939JB09"/>
<keyword evidence="4" id="KW-1185">Reference proteome</keyword>
<evidence type="ECO:0000313" key="4">
    <source>
        <dbReference type="Proteomes" id="UP000664144"/>
    </source>
</evidence>
<comment type="caution">
    <text evidence="3">The sequence shown here is derived from an EMBL/GenBank/DDBJ whole genome shotgun (WGS) entry which is preliminary data.</text>
</comment>
<keyword evidence="1" id="KW-0732">Signal</keyword>
<feature type="signal peptide" evidence="1">
    <location>
        <begin position="1"/>
        <end position="23"/>
    </location>
</feature>
<evidence type="ECO:0000259" key="2">
    <source>
        <dbReference type="Pfam" id="PF13568"/>
    </source>
</evidence>
<dbReference type="EMBL" id="JAFLQZ010000006">
    <property type="protein sequence ID" value="MBO0358661.1"/>
    <property type="molecule type" value="Genomic_DNA"/>
</dbReference>
<feature type="chain" id="PRO_5037965150" evidence="1">
    <location>
        <begin position="24"/>
        <end position="390"/>
    </location>
</feature>
<dbReference type="Proteomes" id="UP000664144">
    <property type="component" value="Unassembled WGS sequence"/>
</dbReference>
<proteinExistence type="predicted"/>
<dbReference type="RefSeq" id="WP_206984587.1">
    <property type="nucleotide sequence ID" value="NZ_JAFLQZ010000006.1"/>
</dbReference>
<protein>
    <submittedName>
        <fullName evidence="3">PorT family protein</fullName>
    </submittedName>
</protein>
<evidence type="ECO:0000256" key="1">
    <source>
        <dbReference type="SAM" id="SignalP"/>
    </source>
</evidence>
<sequence>MKRLSTVLAASLMLALASSPSFARSTSFARPAFPSSHLDDTIVVKLPNQATMTLFVKNKQQLREMRAYKLDSLMILLDTYITQAETAGKNSKSEQVTMEFYPAKDQPGKQVPEQIRITMRNDQGGKSTRSGDKVEVNMGRVFGMKVEENADGKGGDRVSVHVGDYGKDSLATAKRKAKREADRNRAVHNNFTIDLGLNTLTDVKAQPGQMEPDLKPVGSRYVSLNWLYDIRVGKVGSPFHLMTGPELSFNNYMLDNNARFINTNGVTTIASEADRSLDKSKLAVTTLNLPLMASLRFKGNNDKDGFRIGAGGFAGYRLGSHTKIKYSEDGRTRKDKDRGSYNLTDFQYGVQGFIGIRSLELFGKYHLNDLFSNDRGIQAQTLSFGITLLH</sequence>
<gene>
    <name evidence="3" type="ORF">J0X19_11950</name>
</gene>